<sequence length="975" mass="106944">MTRRLLIYPFTLFSLVIVGLLYLSGTDIVSTLSPQGCRMSWMSPSYLLQSSFDRTWSPLADRYSLWLYREVGWESNELHGSPVLFIPGNAGSSHQVRSIASSAARQYYSSPFEVSTEFSYKDVRALDFFAVEFNEDLSAFHGTTLENQKKYTERAIDYILSLYPPNTSVIVIGHSMGGIVATSLLPHSNISAIITMSTPHTLPPARFDRRIDQIYNSHKQTLDSDPTPILSLCGGATDLMIPSESCILPFPSDLNTPYRRTIFTSALEGSWTGVGHREMVWCHQVRWRVARAALELGAASSTSQRGVVLDTWLRDGHILPPGIASKDTDAPHFTSESVNILSPNSRLVSKFPSGTQTHLLPIPHYDSGFSPAFVVYVSGGGIPPVAPHHSFPFRVSLYHCKDTSPESCSRLPPNELKLLPTPIPGASFPIPGEGSDESEGVVMFSAALGNRRGYVGVQIQYGDGRGWVVGGFVESVNVRNHAGPLSPFYSTLSTRVDGSDPLHSAFLYPNLMSSALLVYRVTGRMGSNCSGADLDSALFQPLLEHTSPSQETHYYPLTSSKPILLHSHSSGPYILSNNDTYGFSLTVHSSGECPIESLEISIDWWGTIGRLGIRYWSAAASWVVAFLSIIIFRAWETLVSTGSLPSIQTSVSTFISNRIFLWCMGISFVVSFVPLPSGLWLGNGGNPLFTMIAPVLVFVSLGFLSMSWWILKVLMFPIRLVFGCRLRRWDTPLPPVRQNTTLTSKVISTGLIFLVIFVLVPWQVAFLGCWVYQLYVCATFSSRRMEENTTGNAIPLKSLSLNSSGDETDKPKPTPTLATSDDDQEQRSHSPSASSYTHAHALLRTNYVRSNEYLLLLMTWLLPLVAPVLAVWVRTLATAGVTSPFDGDHNVLYVVPFLGVVEGGWGVVQSSRGSNGWSTKLPRLGMLVLAFVCAVFGPRRTYVVFEAASGVSGGCILNTGCSADVVLRPRGTIIL</sequence>
<organism evidence="14 15">
    <name type="scientific">Meripilus lineatus</name>
    <dbReference type="NCBI Taxonomy" id="2056292"/>
    <lineage>
        <taxon>Eukaryota</taxon>
        <taxon>Fungi</taxon>
        <taxon>Dikarya</taxon>
        <taxon>Basidiomycota</taxon>
        <taxon>Agaricomycotina</taxon>
        <taxon>Agaricomycetes</taxon>
        <taxon>Polyporales</taxon>
        <taxon>Meripilaceae</taxon>
        <taxon>Meripilus</taxon>
    </lineage>
</organism>
<comment type="caution">
    <text evidence="14">The sequence shown here is derived from an EMBL/GenBank/DDBJ whole genome shotgun (WGS) entry which is preliminary data.</text>
</comment>
<evidence type="ECO:0000259" key="12">
    <source>
        <dbReference type="Pfam" id="PF07819"/>
    </source>
</evidence>
<feature type="transmembrane region" description="Helical" evidence="10">
    <location>
        <begin position="6"/>
        <end position="23"/>
    </location>
</feature>
<dbReference type="SUPFAM" id="SSF53474">
    <property type="entry name" value="alpha/beta-Hydrolases"/>
    <property type="match status" value="1"/>
</dbReference>
<keyword evidence="4 10" id="KW-0812">Transmembrane</keyword>
<comment type="function">
    <text evidence="10">Involved in inositol deacylation of GPI-anchored proteins which plays important roles in the quality control and ER-associated degradation of GPI-anchored proteins.</text>
</comment>
<feature type="transmembrane region" description="Helical" evidence="10">
    <location>
        <begin position="920"/>
        <end position="937"/>
    </location>
</feature>
<keyword evidence="6 10" id="KW-0256">Endoplasmic reticulum</keyword>
<evidence type="ECO:0000256" key="5">
    <source>
        <dbReference type="ARBA" id="ARBA00022801"/>
    </source>
</evidence>
<dbReference type="InterPro" id="IPR012908">
    <property type="entry name" value="PGAP1-ab_dom-like"/>
</dbReference>
<dbReference type="GO" id="GO:0015031">
    <property type="term" value="P:protein transport"/>
    <property type="evidence" value="ECO:0007669"/>
    <property type="project" value="UniProtKB-KW"/>
</dbReference>
<evidence type="ECO:0000313" key="14">
    <source>
        <dbReference type="EMBL" id="KAJ3490712.1"/>
    </source>
</evidence>
<gene>
    <name evidence="14" type="ORF">NLI96_g1225</name>
</gene>
<keyword evidence="8 10" id="KW-1133">Transmembrane helix</keyword>
<evidence type="ECO:0000256" key="7">
    <source>
        <dbReference type="ARBA" id="ARBA00022927"/>
    </source>
</evidence>
<reference evidence="14" key="1">
    <citation type="submission" date="2022-07" db="EMBL/GenBank/DDBJ databases">
        <title>Genome Sequence of Physisporinus lineatus.</title>
        <authorList>
            <person name="Buettner E."/>
        </authorList>
    </citation>
    <scope>NUCLEOTIDE SEQUENCE</scope>
    <source>
        <strain evidence="14">VT162</strain>
    </source>
</reference>
<feature type="transmembrane region" description="Helical" evidence="10">
    <location>
        <begin position="688"/>
        <end position="711"/>
    </location>
</feature>
<dbReference type="GO" id="GO:0005789">
    <property type="term" value="C:endoplasmic reticulum membrane"/>
    <property type="evidence" value="ECO:0007669"/>
    <property type="project" value="UniProtKB-SubCell"/>
</dbReference>
<evidence type="ECO:0000256" key="10">
    <source>
        <dbReference type="RuleBase" id="RU365011"/>
    </source>
</evidence>
<evidence type="ECO:0000256" key="6">
    <source>
        <dbReference type="ARBA" id="ARBA00022824"/>
    </source>
</evidence>
<dbReference type="EC" id="3.1.-.-" evidence="10"/>
<dbReference type="GO" id="GO:0006505">
    <property type="term" value="P:GPI anchor metabolic process"/>
    <property type="evidence" value="ECO:0007669"/>
    <property type="project" value="TreeGrafter"/>
</dbReference>
<accession>A0AAD5VAW6</accession>
<name>A0AAD5VAW6_9APHY</name>
<comment type="similarity">
    <text evidence="2 10">Belongs to the GPI inositol-deacylase family.</text>
</comment>
<dbReference type="InterPro" id="IPR029058">
    <property type="entry name" value="AB_hydrolase_fold"/>
</dbReference>
<dbReference type="AlphaFoldDB" id="A0AAD5VAW6"/>
<feature type="transmembrane region" description="Helical" evidence="10">
    <location>
        <begin position="659"/>
        <end position="681"/>
    </location>
</feature>
<keyword evidence="15" id="KW-1185">Reference proteome</keyword>
<evidence type="ECO:0000256" key="2">
    <source>
        <dbReference type="ARBA" id="ARBA00006931"/>
    </source>
</evidence>
<evidence type="ECO:0000313" key="15">
    <source>
        <dbReference type="Proteomes" id="UP001212997"/>
    </source>
</evidence>
<dbReference type="Gene3D" id="3.40.50.1820">
    <property type="entry name" value="alpha/beta hydrolase"/>
    <property type="match status" value="1"/>
</dbReference>
<evidence type="ECO:0000256" key="1">
    <source>
        <dbReference type="ARBA" id="ARBA00004477"/>
    </source>
</evidence>
<dbReference type="GO" id="GO:0050185">
    <property type="term" value="F:phosphatidylinositol deacylase activity"/>
    <property type="evidence" value="ECO:0007669"/>
    <property type="project" value="TreeGrafter"/>
</dbReference>
<dbReference type="InterPro" id="IPR056824">
    <property type="entry name" value="PGAP1_TMD"/>
</dbReference>
<proteinExistence type="inferred from homology"/>
<evidence type="ECO:0000259" key="13">
    <source>
        <dbReference type="Pfam" id="PF25140"/>
    </source>
</evidence>
<dbReference type="GO" id="GO:0006888">
    <property type="term" value="P:endoplasmic reticulum to Golgi vesicle-mediated transport"/>
    <property type="evidence" value="ECO:0007669"/>
    <property type="project" value="TreeGrafter"/>
</dbReference>
<dbReference type="Pfam" id="PF07819">
    <property type="entry name" value="PGAP1"/>
    <property type="match status" value="1"/>
</dbReference>
<keyword evidence="3 10" id="KW-0813">Transport</keyword>
<feature type="transmembrane region" description="Helical" evidence="10">
    <location>
        <begin position="853"/>
        <end position="871"/>
    </location>
</feature>
<keyword evidence="7 10" id="KW-0653">Protein transport</keyword>
<evidence type="ECO:0000256" key="4">
    <source>
        <dbReference type="ARBA" id="ARBA00022692"/>
    </source>
</evidence>
<evidence type="ECO:0000256" key="9">
    <source>
        <dbReference type="ARBA" id="ARBA00023136"/>
    </source>
</evidence>
<feature type="region of interest" description="Disordered" evidence="11">
    <location>
        <begin position="796"/>
        <end position="834"/>
    </location>
</feature>
<feature type="domain" description="GPI inositol-deacylase PGAP1-like alpha/beta" evidence="12">
    <location>
        <begin position="77"/>
        <end position="295"/>
    </location>
</feature>
<keyword evidence="9 10" id="KW-0472">Membrane</keyword>
<feature type="domain" description="GPI inositol-deacylase transmembrane" evidence="13">
    <location>
        <begin position="619"/>
        <end position="947"/>
    </location>
</feature>
<evidence type="ECO:0000256" key="8">
    <source>
        <dbReference type="ARBA" id="ARBA00022989"/>
    </source>
</evidence>
<dbReference type="Proteomes" id="UP001212997">
    <property type="component" value="Unassembled WGS sequence"/>
</dbReference>
<dbReference type="EMBL" id="JANAWD010000023">
    <property type="protein sequence ID" value="KAJ3490712.1"/>
    <property type="molecule type" value="Genomic_DNA"/>
</dbReference>
<keyword evidence="5 10" id="KW-0378">Hydrolase</keyword>
<evidence type="ECO:0000256" key="3">
    <source>
        <dbReference type="ARBA" id="ARBA00022448"/>
    </source>
</evidence>
<feature type="transmembrane region" description="Helical" evidence="10">
    <location>
        <begin position="891"/>
        <end position="908"/>
    </location>
</feature>
<dbReference type="PANTHER" id="PTHR15495">
    <property type="entry name" value="NEGATIVE REGULATOR OF VESICLE FORMATION-RELATED"/>
    <property type="match status" value="1"/>
</dbReference>
<dbReference type="Pfam" id="PF25140">
    <property type="entry name" value="PGAP1_TMD"/>
    <property type="match status" value="1"/>
</dbReference>
<protein>
    <recommendedName>
        <fullName evidence="10">GPI inositol-deacylase</fullName>
        <ecNumber evidence="10">3.1.-.-</ecNumber>
    </recommendedName>
</protein>
<dbReference type="InterPro" id="IPR039529">
    <property type="entry name" value="PGAP1/BST1"/>
</dbReference>
<feature type="transmembrane region" description="Helical" evidence="10">
    <location>
        <begin position="751"/>
        <end position="775"/>
    </location>
</feature>
<comment type="subcellular location">
    <subcellularLocation>
        <location evidence="1">Endoplasmic reticulum membrane</location>
        <topology evidence="1">Multi-pass membrane protein</topology>
    </subcellularLocation>
</comment>
<dbReference type="PANTHER" id="PTHR15495:SF7">
    <property type="entry name" value="GPI INOSITOL-DEACYLASE"/>
    <property type="match status" value="1"/>
</dbReference>
<evidence type="ECO:0000256" key="11">
    <source>
        <dbReference type="SAM" id="MobiDB-lite"/>
    </source>
</evidence>